<proteinExistence type="inferred from homology"/>
<dbReference type="InterPro" id="IPR003770">
    <property type="entry name" value="MLTG-like"/>
</dbReference>
<comment type="function">
    <text evidence="7">Functions as a peptidoglycan terminase that cleaves nascent peptidoglycan strands endolytically to terminate their elongation.</text>
</comment>
<dbReference type="GO" id="GO:0005886">
    <property type="term" value="C:plasma membrane"/>
    <property type="evidence" value="ECO:0007669"/>
    <property type="project" value="UniProtKB-UniRule"/>
</dbReference>
<keyword evidence="2 7" id="KW-0812">Transmembrane</keyword>
<evidence type="ECO:0000256" key="3">
    <source>
        <dbReference type="ARBA" id="ARBA00022989"/>
    </source>
</evidence>
<evidence type="ECO:0000313" key="9">
    <source>
        <dbReference type="Proteomes" id="UP000247612"/>
    </source>
</evidence>
<keyword evidence="6 7" id="KW-0961">Cell wall biogenesis/degradation</keyword>
<keyword evidence="9" id="KW-1185">Reference proteome</keyword>
<dbReference type="Pfam" id="PF02618">
    <property type="entry name" value="YceG"/>
    <property type="match status" value="1"/>
</dbReference>
<dbReference type="Gene3D" id="3.30.1490.480">
    <property type="entry name" value="Endolytic murein transglycosylase"/>
    <property type="match status" value="1"/>
</dbReference>
<name>A0A318KKM2_9FIRM</name>
<keyword evidence="3 7" id="KW-1133">Transmembrane helix</keyword>
<evidence type="ECO:0000313" key="8">
    <source>
        <dbReference type="EMBL" id="PXX76932.1"/>
    </source>
</evidence>
<dbReference type="RefSeq" id="WP_022939716.1">
    <property type="nucleotide sequence ID" value="NZ_CABKRQ010000011.1"/>
</dbReference>
<gene>
    <name evidence="7" type="primary">mltG</name>
    <name evidence="8" type="ORF">DES51_113127</name>
</gene>
<dbReference type="GO" id="GO:0071555">
    <property type="term" value="P:cell wall organization"/>
    <property type="evidence" value="ECO:0007669"/>
    <property type="project" value="UniProtKB-KW"/>
</dbReference>
<dbReference type="AlphaFoldDB" id="A0A318KKM2"/>
<organism evidence="8 9">
    <name type="scientific">Dielma fastidiosa</name>
    <dbReference type="NCBI Taxonomy" id="1034346"/>
    <lineage>
        <taxon>Bacteria</taxon>
        <taxon>Bacillati</taxon>
        <taxon>Bacillota</taxon>
        <taxon>Erysipelotrichia</taxon>
        <taxon>Erysipelotrichales</taxon>
        <taxon>Erysipelotrichaceae</taxon>
        <taxon>Dielma</taxon>
    </lineage>
</organism>
<comment type="catalytic activity">
    <reaction evidence="7">
        <text>a peptidoglycan chain = a peptidoglycan chain with N-acetyl-1,6-anhydromuramyl-[peptide] at the reducing end + a peptidoglycan chain with N-acetylglucosamine at the non-reducing end.</text>
        <dbReference type="EC" id="4.2.2.29"/>
    </reaction>
</comment>
<dbReference type="GO" id="GO:0009252">
    <property type="term" value="P:peptidoglycan biosynthetic process"/>
    <property type="evidence" value="ECO:0007669"/>
    <property type="project" value="UniProtKB-UniRule"/>
</dbReference>
<sequence length="352" mass="40339">MKKLNKKGLVLAFVLLLAILVGLGGFMYYRSGLEPVSHVENPIEFEISEGENADQILKNLKDNYIIKNELVAKLVMKQKGLSDFKAGTYTLDKSWTPEEILTVLNDPNAAMSNQVLITIPEGYWAKDIAETVAENTNVSAEELMALWNDEAFLDEMIAKYEFLDESIKNPELTVALEGYLYPETYFFYRETNARDVTMRFLDEFDRNYQMFKGQLEGSEMSFHDLITLASVVQFESGHPDDMKLIAGIFENRLRDGYRLQSSVTVCYALYEYDSWLDCEQNYEVESPYNTYMIDGLPIGPVCNPGIDAIEAVLNPTPSDYMYFIADVYGDKTVYYATTYEEHLANIEQYLNY</sequence>
<keyword evidence="1 7" id="KW-1003">Cell membrane</keyword>
<dbReference type="CDD" id="cd08010">
    <property type="entry name" value="MltG_like"/>
    <property type="match status" value="1"/>
</dbReference>
<dbReference type="PANTHER" id="PTHR30518">
    <property type="entry name" value="ENDOLYTIC MUREIN TRANSGLYCOSYLASE"/>
    <property type="match status" value="1"/>
</dbReference>
<keyword evidence="5 7" id="KW-0456">Lyase</keyword>
<evidence type="ECO:0000256" key="2">
    <source>
        <dbReference type="ARBA" id="ARBA00022692"/>
    </source>
</evidence>
<dbReference type="PANTHER" id="PTHR30518:SF2">
    <property type="entry name" value="ENDOLYTIC MUREIN TRANSGLYCOSYLASE"/>
    <property type="match status" value="1"/>
</dbReference>
<dbReference type="HAMAP" id="MF_02065">
    <property type="entry name" value="MltG"/>
    <property type="match status" value="1"/>
</dbReference>
<protein>
    <recommendedName>
        <fullName evidence="7">Endolytic murein transglycosylase</fullName>
        <ecNumber evidence="7">4.2.2.29</ecNumber>
    </recommendedName>
    <alternativeName>
        <fullName evidence="7">Peptidoglycan lytic transglycosylase</fullName>
    </alternativeName>
    <alternativeName>
        <fullName evidence="7">Peptidoglycan polymerization terminase</fullName>
    </alternativeName>
</protein>
<evidence type="ECO:0000256" key="4">
    <source>
        <dbReference type="ARBA" id="ARBA00023136"/>
    </source>
</evidence>
<feature type="site" description="Important for catalytic activity" evidence="7">
    <location>
        <position position="235"/>
    </location>
</feature>
<comment type="caution">
    <text evidence="8">The sequence shown here is derived from an EMBL/GenBank/DDBJ whole genome shotgun (WGS) entry which is preliminary data.</text>
</comment>
<evidence type="ECO:0000256" key="1">
    <source>
        <dbReference type="ARBA" id="ARBA00022475"/>
    </source>
</evidence>
<dbReference type="NCBIfam" id="TIGR00247">
    <property type="entry name" value="endolytic transglycosylase MltG"/>
    <property type="match status" value="1"/>
</dbReference>
<accession>A0A318KKM2</accession>
<keyword evidence="4 7" id="KW-0472">Membrane</keyword>
<comment type="similarity">
    <text evidence="7">Belongs to the transglycosylase MltG family.</text>
</comment>
<dbReference type="EC" id="4.2.2.29" evidence="7"/>
<dbReference type="OrthoDB" id="9814591at2"/>
<dbReference type="Proteomes" id="UP000247612">
    <property type="component" value="Unassembled WGS sequence"/>
</dbReference>
<dbReference type="STRING" id="1034346.GCA_000313565_03437"/>
<evidence type="ECO:0000256" key="7">
    <source>
        <dbReference type="HAMAP-Rule" id="MF_02065"/>
    </source>
</evidence>
<evidence type="ECO:0000256" key="5">
    <source>
        <dbReference type="ARBA" id="ARBA00023239"/>
    </source>
</evidence>
<dbReference type="GO" id="GO:0008932">
    <property type="term" value="F:lytic endotransglycosylase activity"/>
    <property type="evidence" value="ECO:0007669"/>
    <property type="project" value="UniProtKB-UniRule"/>
</dbReference>
<evidence type="ECO:0000256" key="6">
    <source>
        <dbReference type="ARBA" id="ARBA00023316"/>
    </source>
</evidence>
<reference evidence="8 9" key="1">
    <citation type="submission" date="2018-05" db="EMBL/GenBank/DDBJ databases">
        <title>Genomic Encyclopedia of Type Strains, Phase IV (KMG-IV): sequencing the most valuable type-strain genomes for metagenomic binning, comparative biology and taxonomic classification.</title>
        <authorList>
            <person name="Goeker M."/>
        </authorList>
    </citation>
    <scope>NUCLEOTIDE SEQUENCE [LARGE SCALE GENOMIC DNA]</scope>
    <source>
        <strain evidence="8 9">JC118</strain>
    </source>
</reference>
<dbReference type="EMBL" id="QJKH01000013">
    <property type="protein sequence ID" value="PXX76932.1"/>
    <property type="molecule type" value="Genomic_DNA"/>
</dbReference>